<gene>
    <name evidence="1" type="ORF">O0R41_01100</name>
</gene>
<keyword evidence="2" id="KW-1185">Reference proteome</keyword>
<evidence type="ECO:0008006" key="3">
    <source>
        <dbReference type="Google" id="ProtNLM"/>
    </source>
</evidence>
<name>A0ABU3ZRQ2_9SPHN</name>
<dbReference type="EMBL" id="JAPTHD010000001">
    <property type="protein sequence ID" value="MDV5822200.1"/>
    <property type="molecule type" value="Genomic_DNA"/>
</dbReference>
<organism evidence="1 2">
    <name type="scientific">Sphingobium naphthae</name>
    <dbReference type="NCBI Taxonomy" id="1886786"/>
    <lineage>
        <taxon>Bacteria</taxon>
        <taxon>Pseudomonadati</taxon>
        <taxon>Pseudomonadota</taxon>
        <taxon>Alphaproteobacteria</taxon>
        <taxon>Sphingomonadales</taxon>
        <taxon>Sphingomonadaceae</taxon>
        <taxon>Sphingobium</taxon>
    </lineage>
</organism>
<dbReference type="RefSeq" id="WP_317515437.1">
    <property type="nucleotide sequence ID" value="NZ_JAPTHD010000001.1"/>
</dbReference>
<evidence type="ECO:0000313" key="1">
    <source>
        <dbReference type="EMBL" id="MDV5822200.1"/>
    </source>
</evidence>
<comment type="caution">
    <text evidence="1">The sequence shown here is derived from an EMBL/GenBank/DDBJ whole genome shotgun (WGS) entry which is preliminary data.</text>
</comment>
<dbReference type="Proteomes" id="UP001185984">
    <property type="component" value="Unassembled WGS sequence"/>
</dbReference>
<reference evidence="2" key="1">
    <citation type="journal article" date="2022" name="J Environ Chem Eng">
        <title>Biodegradation of petroleum oil using a constructed nonpathogenic and heavy metal-tolerant bacterial consortium isolated from marine sponges.</title>
        <authorList>
            <person name="Dechsakulwatana C."/>
            <person name="Rungsihiranrut A."/>
            <person name="Muangchinda C."/>
            <person name="Ningthoujam R."/>
            <person name="Klankeo P."/>
            <person name="Pinyakong O."/>
        </authorList>
    </citation>
    <scope>NUCLEOTIDE SEQUENCE [LARGE SCALE GENOMIC DNA]</scope>
    <source>
        <strain evidence="2">MO2-4</strain>
    </source>
</reference>
<proteinExistence type="predicted"/>
<evidence type="ECO:0000313" key="2">
    <source>
        <dbReference type="Proteomes" id="UP001185984"/>
    </source>
</evidence>
<protein>
    <recommendedName>
        <fullName evidence="3">Poly(3-hydroxyalkanoate) polymerase subunit PhaE</fullName>
    </recommendedName>
</protein>
<accession>A0ABU3ZRQ2</accession>
<sequence length="151" mass="16835">MSASAPLEPFDSFLRSWTGLMLAPQKLMQSFNNGWSFANLTINSMNSSAPDTEQAIVAVESYGRQIGKLLDAVDLLVKQQSDWREHAAFSEVDALKRRIDRVKQDQAVHRIEQLRSDLALLRASSDAADKARHSDMLAALRALLDDLPPQD</sequence>